<sequence>MSNSSLPSYHVRSKLYISHFLSTWNSRLFEFGAVLFISTIFPGTLFPASIYALTRSASVVVFSTFIGHLVDRSERMHLIRLSIIGQRAATAASCILLWLLLNSGYTSLDSWSAKLALVFLSFLACMEKLSSVVNTISIERDWVVVISQKNTDDLQELNSQMRRIDLFCKLIGPLCIALIAGVSTNVAILVTFGMTAVSVFVEYYAIARVYYEVEDLQLRSEPFQDSQPIDGPVASPAVGSHARQSFRSCISYIQHPAFLPSFSLSLLYLTVLTFGGQMVTYLLSVGFNSISIGLLRTLSTIFELSSTWLAPKAMHKIGAIRCGIWFLNWQIIWVVIAVTMLWIEVPQKYAVLGLLAGTIASRVGLWGFDLSAQVIVQEAVESDQRGSFSAMEASVQNTFELLSFASTTIFARPDQFKIPAAISAAAVVLAGLMYAFFVRQRRGHLFHASKCMQRKGRPTWQPLAQDEEVELS</sequence>
<dbReference type="RefSeq" id="XP_040877984.1">
    <property type="nucleotide sequence ID" value="XM_041028423.1"/>
</dbReference>
<organism evidence="8 9">
    <name type="scientific">Aureobasidium melanogenum (strain CBS 110374)</name>
    <name type="common">Aureobasidium pullulans var. melanogenum</name>
    <dbReference type="NCBI Taxonomy" id="1043003"/>
    <lineage>
        <taxon>Eukaryota</taxon>
        <taxon>Fungi</taxon>
        <taxon>Dikarya</taxon>
        <taxon>Ascomycota</taxon>
        <taxon>Pezizomycotina</taxon>
        <taxon>Dothideomycetes</taxon>
        <taxon>Dothideomycetidae</taxon>
        <taxon>Dothideales</taxon>
        <taxon>Saccotheciaceae</taxon>
        <taxon>Aureobasidium</taxon>
    </lineage>
</organism>
<gene>
    <name evidence="8" type="ORF">M437DRAFT_86262</name>
</gene>
<dbReference type="Proteomes" id="UP000030672">
    <property type="component" value="Unassembled WGS sequence"/>
</dbReference>
<evidence type="ECO:0000256" key="4">
    <source>
        <dbReference type="ARBA" id="ARBA00022692"/>
    </source>
</evidence>
<dbReference type="InterPro" id="IPR036259">
    <property type="entry name" value="MFS_trans_sf"/>
</dbReference>
<dbReference type="PANTHER" id="PTHR11660:SF57">
    <property type="entry name" value="SOLUTE CARRIER FAMILY 40 MEMBER"/>
    <property type="match status" value="1"/>
</dbReference>
<evidence type="ECO:0000256" key="3">
    <source>
        <dbReference type="ARBA" id="ARBA00022448"/>
    </source>
</evidence>
<reference evidence="8 9" key="1">
    <citation type="journal article" date="2014" name="BMC Genomics">
        <title>Genome sequencing of four Aureobasidium pullulans varieties: biotechnological potential, stress tolerance, and description of new species.</title>
        <authorList>
            <person name="Gostin Ar C."/>
            <person name="Ohm R.A."/>
            <person name="Kogej T."/>
            <person name="Sonjak S."/>
            <person name="Turk M."/>
            <person name="Zajc J."/>
            <person name="Zalar P."/>
            <person name="Grube M."/>
            <person name="Sun H."/>
            <person name="Han J."/>
            <person name="Sharma A."/>
            <person name="Chiniquy J."/>
            <person name="Ngan C.Y."/>
            <person name="Lipzen A."/>
            <person name="Barry K."/>
            <person name="Grigoriev I.V."/>
            <person name="Gunde-Cimerman N."/>
        </authorList>
    </citation>
    <scope>NUCLEOTIDE SEQUENCE [LARGE SCALE GENOMIC DNA]</scope>
    <source>
        <strain evidence="8 9">CBS 110374</strain>
    </source>
</reference>
<keyword evidence="3 7" id="KW-0813">Transport</keyword>
<evidence type="ECO:0000256" key="2">
    <source>
        <dbReference type="ARBA" id="ARBA00006279"/>
    </source>
</evidence>
<dbReference type="AlphaFoldDB" id="A0A074WEN4"/>
<dbReference type="CDD" id="cd17480">
    <property type="entry name" value="MFS_SLC40A1_like"/>
    <property type="match status" value="1"/>
</dbReference>
<accession>A0A074WEN4</accession>
<comment type="caution">
    <text evidence="7">Lacks conserved residue(s) required for the propagation of feature annotation.</text>
</comment>
<dbReference type="GO" id="GO:0005381">
    <property type="term" value="F:iron ion transmembrane transporter activity"/>
    <property type="evidence" value="ECO:0007669"/>
    <property type="project" value="UniProtKB-UniRule"/>
</dbReference>
<dbReference type="PANTHER" id="PTHR11660">
    <property type="entry name" value="SOLUTE CARRIER FAMILY 40 MEMBER"/>
    <property type="match status" value="1"/>
</dbReference>
<feature type="transmembrane region" description="Helical" evidence="7">
    <location>
        <begin position="28"/>
        <end position="46"/>
    </location>
</feature>
<dbReference type="STRING" id="1043003.A0A074WEN4"/>
<feature type="transmembrane region" description="Helical" evidence="7">
    <location>
        <begin position="164"/>
        <end position="182"/>
    </location>
</feature>
<keyword evidence="4 7" id="KW-0812">Transmembrane</keyword>
<evidence type="ECO:0000256" key="1">
    <source>
        <dbReference type="ARBA" id="ARBA00004141"/>
    </source>
</evidence>
<protein>
    <recommendedName>
        <fullName evidence="7">Solute carrier family 40 member</fullName>
    </recommendedName>
</protein>
<keyword evidence="7" id="KW-0406">Ion transport</keyword>
<dbReference type="GO" id="GO:0016020">
    <property type="term" value="C:membrane"/>
    <property type="evidence" value="ECO:0007669"/>
    <property type="project" value="UniProtKB-SubCell"/>
</dbReference>
<evidence type="ECO:0000313" key="9">
    <source>
        <dbReference type="Proteomes" id="UP000030672"/>
    </source>
</evidence>
<name>A0A074WEN4_AURM1</name>
<evidence type="ECO:0000256" key="5">
    <source>
        <dbReference type="ARBA" id="ARBA00022989"/>
    </source>
</evidence>
<evidence type="ECO:0000256" key="6">
    <source>
        <dbReference type="ARBA" id="ARBA00023136"/>
    </source>
</evidence>
<dbReference type="Pfam" id="PF06963">
    <property type="entry name" value="FPN1"/>
    <property type="match status" value="1"/>
</dbReference>
<keyword evidence="9" id="KW-1185">Reference proteome</keyword>
<dbReference type="InterPro" id="IPR009716">
    <property type="entry name" value="Ferroportin-1"/>
</dbReference>
<keyword evidence="6 7" id="KW-0472">Membrane</keyword>
<dbReference type="SUPFAM" id="SSF103473">
    <property type="entry name" value="MFS general substrate transporter"/>
    <property type="match status" value="1"/>
</dbReference>
<evidence type="ECO:0000256" key="7">
    <source>
        <dbReference type="RuleBase" id="RU365065"/>
    </source>
</evidence>
<dbReference type="HOGENOM" id="CLU_020370_5_0_1"/>
<dbReference type="EMBL" id="KL584840">
    <property type="protein sequence ID" value="KEQ60961.1"/>
    <property type="molecule type" value="Genomic_DNA"/>
</dbReference>
<evidence type="ECO:0000313" key="8">
    <source>
        <dbReference type="EMBL" id="KEQ60961.1"/>
    </source>
</evidence>
<comment type="subcellular location">
    <subcellularLocation>
        <location evidence="1 7">Membrane</location>
        <topology evidence="1 7">Multi-pass membrane protein</topology>
    </subcellularLocation>
</comment>
<comment type="function">
    <text evidence="7">May be involved in iron transport and iron homeostasis.</text>
</comment>
<dbReference type="GeneID" id="63921796"/>
<proteinExistence type="inferred from homology"/>
<comment type="similarity">
    <text evidence="2 7">Belongs to the ferroportin (FP) (TC 2.A.100) family. SLC40A subfamily.</text>
</comment>
<keyword evidence="5 7" id="KW-1133">Transmembrane helix</keyword>
<feature type="transmembrane region" description="Helical" evidence="7">
    <location>
        <begin position="323"/>
        <end position="343"/>
    </location>
</feature>
<feature type="transmembrane region" description="Helical" evidence="7">
    <location>
        <begin position="418"/>
        <end position="437"/>
    </location>
</feature>